<dbReference type="Proteomes" id="UP000011867">
    <property type="component" value="Chromosome"/>
</dbReference>
<dbReference type="PROSITE" id="PS00092">
    <property type="entry name" value="N6_MTASE"/>
    <property type="match status" value="1"/>
</dbReference>
<organism evidence="2 3">
    <name type="scientific">Natronomonas moolapensis (strain DSM 18674 / CECT 7526 / JCM 14361 / 8.8.11)</name>
    <dbReference type="NCBI Taxonomy" id="268739"/>
    <lineage>
        <taxon>Archaea</taxon>
        <taxon>Methanobacteriati</taxon>
        <taxon>Methanobacteriota</taxon>
        <taxon>Stenosarchaea group</taxon>
        <taxon>Halobacteria</taxon>
        <taxon>Halobacteriales</taxon>
        <taxon>Natronomonadaceae</taxon>
        <taxon>Natronomonas</taxon>
    </lineage>
</organism>
<dbReference type="KEGG" id="nmo:Nmlp_2589"/>
<dbReference type="REBASE" id="60711">
    <property type="entry name" value="M.Nmo8811ORF2589P"/>
</dbReference>
<reference evidence="2 3" key="1">
    <citation type="journal article" date="2013" name="Genome Announc.">
        <title>Genome of the haloarchaeon Natronomonas moolapensis, a neutrophilic member of a previously haloalkaliphilic genus.</title>
        <authorList>
            <person name="Dyall-Smith M.L."/>
            <person name="Pfeiffer F."/>
            <person name="Oberwinkler T."/>
            <person name="Klee K."/>
            <person name="Rampp M."/>
            <person name="Palm P."/>
            <person name="Gross K."/>
            <person name="Schuster S.C."/>
            <person name="Oesterhelt D."/>
        </authorList>
    </citation>
    <scope>NUCLEOTIDE SEQUENCE [LARGE SCALE GENOMIC DNA]</scope>
    <source>
        <strain evidence="3">DSM 18674 / JCM 14361 / 8.8.11</strain>
    </source>
</reference>
<dbReference type="Gene3D" id="3.40.50.150">
    <property type="entry name" value="Vaccinia Virus protein VP39"/>
    <property type="match status" value="2"/>
</dbReference>
<dbReference type="eggNOG" id="arCOG00889">
    <property type="taxonomic scope" value="Archaea"/>
</dbReference>
<dbReference type="InterPro" id="IPR002052">
    <property type="entry name" value="DNA_methylase_N6_adenine_CS"/>
</dbReference>
<gene>
    <name evidence="2" type="ordered locus">Nmlp_2589</name>
</gene>
<dbReference type="InterPro" id="IPR029063">
    <property type="entry name" value="SAM-dependent_MTases_sf"/>
</dbReference>
<feature type="domain" description="DUF1156" evidence="1">
    <location>
        <begin position="22"/>
        <end position="73"/>
    </location>
</feature>
<accession>M1Y2L8</accession>
<dbReference type="HOGENOM" id="CLU_007795_1_0_2"/>
<evidence type="ECO:0000313" key="3">
    <source>
        <dbReference type="Proteomes" id="UP000011867"/>
    </source>
</evidence>
<dbReference type="STRING" id="268739.Nmlp_2589"/>
<keyword evidence="2" id="KW-0808">Transferase</keyword>
<evidence type="ECO:0000313" key="2">
    <source>
        <dbReference type="EMBL" id="CCQ36748.1"/>
    </source>
</evidence>
<dbReference type="GO" id="GO:0003676">
    <property type="term" value="F:nucleic acid binding"/>
    <property type="evidence" value="ECO:0007669"/>
    <property type="project" value="InterPro"/>
</dbReference>
<keyword evidence="2" id="KW-0489">Methyltransferase</keyword>
<keyword evidence="3" id="KW-1185">Reference proteome</keyword>
<dbReference type="GO" id="GO:0008168">
    <property type="term" value="F:methyltransferase activity"/>
    <property type="evidence" value="ECO:0007669"/>
    <property type="project" value="UniProtKB-KW"/>
</dbReference>
<name>M1Y2L8_NATM8</name>
<sequence length="729" mass="82967">MSKQEQSEKSEGRPELPIERGFPIERVNEIAEKESRAKQYYRPIYTMHKWWARRPGCLFRAITLYSLLNESTTADDVEVYEPGENKQLGNNGLSKDDLVQAINDVDMDDPESLWDFYPKDIRIKDKKILDPFMGGGTSLVEASRFGVESVGVDLNPVAWFVTKKQLDAGQTDVEDVKVAFEQVKEDVADEITQYYKTPCPNGDHNADVMYNFWVKELDCVSCGHTVPLFKDYRVAAGRYENDDKYNVLCPDCGEVILVDNWQEENTCSECSSTFTPSNGNVTRGNNYSCPECGQKYGIPDAIQEQNGDTERLYAVEYYCEHCDDRGETKSVVKGYKSVEAADIENYESAAKEWETNSDIHRFVPSEPIRPGWYTASTQYDGSAPGAHDVHKYGYTHWTDMFTDRQQLSIAKLLRSISKIDDENVQEFLLLALSGSLRYTNRMVGYHHTRNHIHDIFKTNSFDPPTKPAEANVWGTEYGLGNFRSSVQSIINGIQYANAPTERYVDGNDSKETEPFSQPVGQNSDVFQGDMRRLDAEEEYDVVITDPPYYHNILYSELSDYYYVWQRVLLGDRYECFEDPAAPRDESIVVNPATNKGSEEFETELTEAFSVVRTALKSDGVLSFTYHHSDSESWGELLESLCNTGFEVTATYPINSDLNKFIEGGAVDFDIVIVARPTENRQPISWDSLRRRIVRTARETRETLEENRELAGGDIGVIEMGRCFQGHCLV</sequence>
<dbReference type="SUPFAM" id="SSF53335">
    <property type="entry name" value="S-adenosyl-L-methionine-dependent methyltransferases"/>
    <property type="match status" value="2"/>
</dbReference>
<dbReference type="EMBL" id="HF582854">
    <property type="protein sequence ID" value="CCQ36748.1"/>
    <property type="molecule type" value="Genomic_DNA"/>
</dbReference>
<protein>
    <submittedName>
        <fullName evidence="2">Adenine-specific DNA modification methylase</fullName>
    </submittedName>
</protein>
<proteinExistence type="predicted"/>
<dbReference type="GO" id="GO:0032259">
    <property type="term" value="P:methylation"/>
    <property type="evidence" value="ECO:0007669"/>
    <property type="project" value="UniProtKB-KW"/>
</dbReference>
<dbReference type="AlphaFoldDB" id="M1Y2L8"/>
<dbReference type="OrthoDB" id="93530at2157"/>
<dbReference type="Pfam" id="PF06634">
    <property type="entry name" value="DUF1156"/>
    <property type="match status" value="1"/>
</dbReference>
<dbReference type="InterPro" id="IPR009537">
    <property type="entry name" value="DUF1156"/>
</dbReference>
<evidence type="ECO:0000259" key="1">
    <source>
        <dbReference type="Pfam" id="PF06634"/>
    </source>
</evidence>